<sequence length="184" mass="20832">MPLFTSSQEKRLWLYALAVLIAIFSTLALGRPLQEMLRDQNTQAVFFLIAMILIGTTITVHGLKARPSKTELVIWFGLAAVYIMFVFRLGAPERSHLMEYSVLAIFIHKALIERTKHENQVTKPALLAFVATVIIGVLDECIQIFLPDRVFDPQDMLFNGLAALTAIGVSMLLKWARKKFRKNN</sequence>
<protein>
    <submittedName>
        <fullName evidence="3">VanZ family protein</fullName>
    </submittedName>
</protein>
<evidence type="ECO:0000259" key="2">
    <source>
        <dbReference type="Pfam" id="PF04892"/>
    </source>
</evidence>
<dbReference type="EMBL" id="JAUJEA010000005">
    <property type="protein sequence ID" value="MDN5202736.1"/>
    <property type="molecule type" value="Genomic_DNA"/>
</dbReference>
<dbReference type="Pfam" id="PF04892">
    <property type="entry name" value="VanZ"/>
    <property type="match status" value="1"/>
</dbReference>
<keyword evidence="4" id="KW-1185">Reference proteome</keyword>
<keyword evidence="1" id="KW-0812">Transmembrane</keyword>
<feature type="transmembrane region" description="Helical" evidence="1">
    <location>
        <begin position="42"/>
        <end position="60"/>
    </location>
</feature>
<feature type="transmembrane region" description="Helical" evidence="1">
    <location>
        <begin position="157"/>
        <end position="176"/>
    </location>
</feature>
<evidence type="ECO:0000313" key="4">
    <source>
        <dbReference type="Proteomes" id="UP001172082"/>
    </source>
</evidence>
<feature type="transmembrane region" description="Helical" evidence="1">
    <location>
        <begin position="124"/>
        <end position="145"/>
    </location>
</feature>
<feature type="domain" description="VanZ-like" evidence="2">
    <location>
        <begin position="14"/>
        <end position="173"/>
    </location>
</feature>
<name>A0ABT8KPU0_9BACT</name>
<evidence type="ECO:0000313" key="3">
    <source>
        <dbReference type="EMBL" id="MDN5202736.1"/>
    </source>
</evidence>
<feature type="transmembrane region" description="Helical" evidence="1">
    <location>
        <begin position="72"/>
        <end position="91"/>
    </location>
</feature>
<organism evidence="3 4">
    <name type="scientific">Splendidivirga corallicola</name>
    <dbReference type="NCBI Taxonomy" id="3051826"/>
    <lineage>
        <taxon>Bacteria</taxon>
        <taxon>Pseudomonadati</taxon>
        <taxon>Bacteroidota</taxon>
        <taxon>Cytophagia</taxon>
        <taxon>Cytophagales</taxon>
        <taxon>Splendidivirgaceae</taxon>
        <taxon>Splendidivirga</taxon>
    </lineage>
</organism>
<keyword evidence="1" id="KW-0472">Membrane</keyword>
<gene>
    <name evidence="3" type="ORF">QQ008_15210</name>
</gene>
<evidence type="ECO:0000256" key="1">
    <source>
        <dbReference type="SAM" id="Phobius"/>
    </source>
</evidence>
<proteinExistence type="predicted"/>
<reference evidence="3" key="1">
    <citation type="submission" date="2023-06" db="EMBL/GenBank/DDBJ databases">
        <title>Genomic of Parafulvivirga corallium.</title>
        <authorList>
            <person name="Wang G."/>
        </authorList>
    </citation>
    <scope>NUCLEOTIDE SEQUENCE</scope>
    <source>
        <strain evidence="3">BMA10</strain>
    </source>
</reference>
<comment type="caution">
    <text evidence="3">The sequence shown here is derived from an EMBL/GenBank/DDBJ whole genome shotgun (WGS) entry which is preliminary data.</text>
</comment>
<feature type="transmembrane region" description="Helical" evidence="1">
    <location>
        <begin position="97"/>
        <end position="112"/>
    </location>
</feature>
<dbReference type="Proteomes" id="UP001172082">
    <property type="component" value="Unassembled WGS sequence"/>
</dbReference>
<dbReference type="RefSeq" id="WP_346752758.1">
    <property type="nucleotide sequence ID" value="NZ_JAUJEA010000005.1"/>
</dbReference>
<feature type="transmembrane region" description="Helical" evidence="1">
    <location>
        <begin position="12"/>
        <end position="30"/>
    </location>
</feature>
<accession>A0ABT8KPU0</accession>
<dbReference type="InterPro" id="IPR006976">
    <property type="entry name" value="VanZ-like"/>
</dbReference>
<keyword evidence="1" id="KW-1133">Transmembrane helix</keyword>
<dbReference type="NCBIfam" id="NF037970">
    <property type="entry name" value="vanZ_1"/>
    <property type="match status" value="1"/>
</dbReference>